<comment type="subcellular location">
    <subcellularLocation>
        <location evidence="1">Membrane</location>
        <topology evidence="1">Multi-pass membrane protein</topology>
    </subcellularLocation>
</comment>
<dbReference type="AlphaFoldDB" id="A0A3N4IIH4"/>
<dbReference type="PANTHER" id="PTHR33048">
    <property type="entry name" value="PTH11-LIKE INTEGRAL MEMBRANE PROTEIN (AFU_ORTHOLOGUE AFUA_5G11245)"/>
    <property type="match status" value="1"/>
</dbReference>
<feature type="transmembrane region" description="Helical" evidence="7">
    <location>
        <begin position="97"/>
        <end position="120"/>
    </location>
</feature>
<gene>
    <name evidence="9" type="ORF">BJ508DRAFT_412019</name>
</gene>
<keyword evidence="10" id="KW-1185">Reference proteome</keyword>
<evidence type="ECO:0000256" key="4">
    <source>
        <dbReference type="ARBA" id="ARBA00023136"/>
    </source>
</evidence>
<dbReference type="Proteomes" id="UP000275078">
    <property type="component" value="Unassembled WGS sequence"/>
</dbReference>
<dbReference type="PANTHER" id="PTHR33048:SF47">
    <property type="entry name" value="INTEGRAL MEMBRANE PROTEIN-RELATED"/>
    <property type="match status" value="1"/>
</dbReference>
<name>A0A3N4IIH4_ASCIM</name>
<accession>A0A3N4IIH4</accession>
<sequence length="414" mass="45522">MSLLAGPGSEAPKTSLNETDGLGGPGGPAGPGGPGGAPGAGGPPGGFVMPTPNYIDPEQRGTQLRALGIFLCCLAWFFVLLRFWSRIWIARRVKLDDWMCGIGVAFATALTICLGEATRYGIGYHFYDIRPEWWLPQTRLVFIVGMLYNPCLGFIKASIILFFYQLAPHRSFRYSCYGLLFLAGATAVGTTLFAIFACNPVDFHWNPHHYGSFHPGLPGKGVKCFDLMSMLVVFGAINSVTDVLTLLLPIPLVWRVQLPRRQKVILGGIFALGGFVCVVSIARTIILNQLRKGNGMDYSYDLFLCHLWSIAECAVGVICACLPVLRPLVIRFFPKVLEWQKGETGKRSNGNSMPVFNTADKLATKQSHVGRNKYGISETVLMESRVDHEGERAELGSIESGRQEWKMQELAAKR</sequence>
<evidence type="ECO:0000256" key="7">
    <source>
        <dbReference type="SAM" id="Phobius"/>
    </source>
</evidence>
<dbReference type="STRING" id="1160509.A0A3N4IIH4"/>
<keyword evidence="4 7" id="KW-0472">Membrane</keyword>
<organism evidence="9 10">
    <name type="scientific">Ascobolus immersus RN42</name>
    <dbReference type="NCBI Taxonomy" id="1160509"/>
    <lineage>
        <taxon>Eukaryota</taxon>
        <taxon>Fungi</taxon>
        <taxon>Dikarya</taxon>
        <taxon>Ascomycota</taxon>
        <taxon>Pezizomycotina</taxon>
        <taxon>Pezizomycetes</taxon>
        <taxon>Pezizales</taxon>
        <taxon>Ascobolaceae</taxon>
        <taxon>Ascobolus</taxon>
    </lineage>
</organism>
<evidence type="ECO:0000259" key="8">
    <source>
        <dbReference type="Pfam" id="PF20684"/>
    </source>
</evidence>
<keyword evidence="3 7" id="KW-1133">Transmembrane helix</keyword>
<dbReference type="InterPro" id="IPR052337">
    <property type="entry name" value="SAT4-like"/>
</dbReference>
<evidence type="ECO:0000313" key="10">
    <source>
        <dbReference type="Proteomes" id="UP000275078"/>
    </source>
</evidence>
<reference evidence="9 10" key="1">
    <citation type="journal article" date="2018" name="Nat. Ecol. Evol.">
        <title>Pezizomycetes genomes reveal the molecular basis of ectomycorrhizal truffle lifestyle.</title>
        <authorList>
            <person name="Murat C."/>
            <person name="Payen T."/>
            <person name="Noel B."/>
            <person name="Kuo A."/>
            <person name="Morin E."/>
            <person name="Chen J."/>
            <person name="Kohler A."/>
            <person name="Krizsan K."/>
            <person name="Balestrini R."/>
            <person name="Da Silva C."/>
            <person name="Montanini B."/>
            <person name="Hainaut M."/>
            <person name="Levati E."/>
            <person name="Barry K.W."/>
            <person name="Belfiori B."/>
            <person name="Cichocki N."/>
            <person name="Clum A."/>
            <person name="Dockter R.B."/>
            <person name="Fauchery L."/>
            <person name="Guy J."/>
            <person name="Iotti M."/>
            <person name="Le Tacon F."/>
            <person name="Lindquist E.A."/>
            <person name="Lipzen A."/>
            <person name="Malagnac F."/>
            <person name="Mello A."/>
            <person name="Molinier V."/>
            <person name="Miyauchi S."/>
            <person name="Poulain J."/>
            <person name="Riccioni C."/>
            <person name="Rubini A."/>
            <person name="Sitrit Y."/>
            <person name="Splivallo R."/>
            <person name="Traeger S."/>
            <person name="Wang M."/>
            <person name="Zifcakova L."/>
            <person name="Wipf D."/>
            <person name="Zambonelli A."/>
            <person name="Paolocci F."/>
            <person name="Nowrousian M."/>
            <person name="Ottonello S."/>
            <person name="Baldrian P."/>
            <person name="Spatafora J.W."/>
            <person name="Henrissat B."/>
            <person name="Nagy L.G."/>
            <person name="Aury J.M."/>
            <person name="Wincker P."/>
            <person name="Grigoriev I.V."/>
            <person name="Bonfante P."/>
            <person name="Martin F.M."/>
        </authorList>
    </citation>
    <scope>NUCLEOTIDE SEQUENCE [LARGE SCALE GENOMIC DNA]</scope>
    <source>
        <strain evidence="9 10">RN42</strain>
    </source>
</reference>
<evidence type="ECO:0000256" key="2">
    <source>
        <dbReference type="ARBA" id="ARBA00022692"/>
    </source>
</evidence>
<evidence type="ECO:0000256" key="5">
    <source>
        <dbReference type="ARBA" id="ARBA00038359"/>
    </source>
</evidence>
<keyword evidence="2 7" id="KW-0812">Transmembrane</keyword>
<evidence type="ECO:0000256" key="6">
    <source>
        <dbReference type="SAM" id="MobiDB-lite"/>
    </source>
</evidence>
<feature type="region of interest" description="Disordered" evidence="6">
    <location>
        <begin position="1"/>
        <end position="43"/>
    </location>
</feature>
<feature type="domain" description="Rhodopsin" evidence="8">
    <location>
        <begin position="81"/>
        <end position="330"/>
    </location>
</feature>
<evidence type="ECO:0000313" key="9">
    <source>
        <dbReference type="EMBL" id="RPA85639.1"/>
    </source>
</evidence>
<feature type="transmembrane region" description="Helical" evidence="7">
    <location>
        <begin position="306"/>
        <end position="325"/>
    </location>
</feature>
<feature type="transmembrane region" description="Helical" evidence="7">
    <location>
        <begin position="66"/>
        <end position="85"/>
    </location>
</feature>
<feature type="transmembrane region" description="Helical" evidence="7">
    <location>
        <begin position="176"/>
        <end position="197"/>
    </location>
</feature>
<evidence type="ECO:0000256" key="1">
    <source>
        <dbReference type="ARBA" id="ARBA00004141"/>
    </source>
</evidence>
<feature type="transmembrane region" description="Helical" evidence="7">
    <location>
        <begin position="140"/>
        <end position="164"/>
    </location>
</feature>
<proteinExistence type="inferred from homology"/>
<evidence type="ECO:0000256" key="3">
    <source>
        <dbReference type="ARBA" id="ARBA00022989"/>
    </source>
</evidence>
<dbReference type="OrthoDB" id="5278984at2759"/>
<dbReference type="EMBL" id="ML119653">
    <property type="protein sequence ID" value="RPA85639.1"/>
    <property type="molecule type" value="Genomic_DNA"/>
</dbReference>
<feature type="transmembrane region" description="Helical" evidence="7">
    <location>
        <begin position="227"/>
        <end position="252"/>
    </location>
</feature>
<dbReference type="GO" id="GO:0016020">
    <property type="term" value="C:membrane"/>
    <property type="evidence" value="ECO:0007669"/>
    <property type="project" value="UniProtKB-SubCell"/>
</dbReference>
<comment type="similarity">
    <text evidence="5">Belongs to the SAT4 family.</text>
</comment>
<feature type="transmembrane region" description="Helical" evidence="7">
    <location>
        <begin position="264"/>
        <end position="286"/>
    </location>
</feature>
<dbReference type="Pfam" id="PF20684">
    <property type="entry name" value="Fung_rhodopsin"/>
    <property type="match status" value="1"/>
</dbReference>
<dbReference type="InterPro" id="IPR049326">
    <property type="entry name" value="Rhodopsin_dom_fungi"/>
</dbReference>
<protein>
    <recommendedName>
        <fullName evidence="8">Rhodopsin domain-containing protein</fullName>
    </recommendedName>
</protein>
<feature type="compositionally biased region" description="Gly residues" evidence="6">
    <location>
        <begin position="21"/>
        <end position="43"/>
    </location>
</feature>